<protein>
    <submittedName>
        <fullName evidence="1">Transcriptional elongation regulator MINIYO</fullName>
    </submittedName>
</protein>
<proteinExistence type="predicted"/>
<evidence type="ECO:0000313" key="2">
    <source>
        <dbReference type="Proteomes" id="UP001060215"/>
    </source>
</evidence>
<accession>A0ACC0IJ70</accession>
<comment type="caution">
    <text evidence="1">The sequence shown here is derived from an EMBL/GenBank/DDBJ whole genome shotgun (WGS) entry which is preliminary data.</text>
</comment>
<name>A0ACC0IJ70_9ERIC</name>
<sequence>MSPSPFSIQHSPYTSAFATPTFCSSPPPVQSPGRAPQLSSKSSLKGPLCQKLEKPMPAELEKSWSYSGKHSSRRISGDAPEAIKEGNLRKPQNRPILPTSAPRPTVLPFPVARHRSHGPHWAPMGSGNSGGGDDENDAEDEDLTEFDPIVVSANPVQRKEKKSLDLSRWRELMANDNPYVAQKNNNNRYLVVESKKQKKTNELTENSDQTSSRVGAMKGGLPQKMSPDKDANSEDVTMKAMDPELLEEVSQNVIAETRGEVMEPGSLEVSKRQRRVDTEKQKVSTSHKTASHTSINMENEEESTSLESQIDAENRAQLQRMSADEIAEAQAEILEKMNPAVIEALRKRGQHKLKKERVSSLDMAAKGEVGNLQDEKKLIKDAKCSPLSERDISRNELRFSLDGNVVENNFMEVPKTGNLSTESGYSSNNVSERDFLRTEGDPAAAGYTVKEAVALTRSVVPGQRSLALHLLASVLDKALHNICQNQVGLNVKNAGANNFIDWAAVWAYALGPEPELALSLRMSLDDNHNSVVLACAKVIQCVLSCDINENYFDISEKIAAYSKDPFTAPVLRSRLAIDVGFFQGGYWKYNAKPSNILPFGEHIVNDNNEEGEHTIQDDMVVAGQDFVAGLVRMGILPRICYLWSVLHVLIDTSVIRNIKNPSAALEESIISILIAIAKHSPTCAKAIMNSERLVQTVVDRFTTKEPMEVNPSKIKSTPF</sequence>
<gene>
    <name evidence="1" type="ORF">LOK49_LG02G03998</name>
</gene>
<dbReference type="EMBL" id="CM045760">
    <property type="protein sequence ID" value="KAI8025339.1"/>
    <property type="molecule type" value="Genomic_DNA"/>
</dbReference>
<dbReference type="Proteomes" id="UP001060215">
    <property type="component" value="Chromosome 3"/>
</dbReference>
<reference evidence="1 2" key="1">
    <citation type="journal article" date="2022" name="Plant J.">
        <title>Chromosome-level genome of Camellia lanceoleosa provides a valuable resource for understanding genome evolution and self-incompatibility.</title>
        <authorList>
            <person name="Gong W."/>
            <person name="Xiao S."/>
            <person name="Wang L."/>
            <person name="Liao Z."/>
            <person name="Chang Y."/>
            <person name="Mo W."/>
            <person name="Hu G."/>
            <person name="Li W."/>
            <person name="Zhao G."/>
            <person name="Zhu H."/>
            <person name="Hu X."/>
            <person name="Ji K."/>
            <person name="Xiang X."/>
            <person name="Song Q."/>
            <person name="Yuan D."/>
            <person name="Jin S."/>
            <person name="Zhang L."/>
        </authorList>
    </citation>
    <scope>NUCLEOTIDE SEQUENCE [LARGE SCALE GENOMIC DNA]</scope>
    <source>
        <strain evidence="1">SQ_2022a</strain>
    </source>
</reference>
<keyword evidence="2" id="KW-1185">Reference proteome</keyword>
<organism evidence="1 2">
    <name type="scientific">Camellia lanceoleosa</name>
    <dbReference type="NCBI Taxonomy" id="1840588"/>
    <lineage>
        <taxon>Eukaryota</taxon>
        <taxon>Viridiplantae</taxon>
        <taxon>Streptophyta</taxon>
        <taxon>Embryophyta</taxon>
        <taxon>Tracheophyta</taxon>
        <taxon>Spermatophyta</taxon>
        <taxon>Magnoliopsida</taxon>
        <taxon>eudicotyledons</taxon>
        <taxon>Gunneridae</taxon>
        <taxon>Pentapetalae</taxon>
        <taxon>asterids</taxon>
        <taxon>Ericales</taxon>
        <taxon>Theaceae</taxon>
        <taxon>Camellia</taxon>
    </lineage>
</organism>
<evidence type="ECO:0000313" key="1">
    <source>
        <dbReference type="EMBL" id="KAI8025339.1"/>
    </source>
</evidence>